<name>A7SXK9_NEMVE</name>
<dbReference type="EMBL" id="DS469890">
    <property type="protein sequence ID" value="EDO31549.1"/>
    <property type="molecule type" value="Genomic_DNA"/>
</dbReference>
<dbReference type="PhylomeDB" id="A7SXK9"/>
<dbReference type="AlphaFoldDB" id="A7SXK9"/>
<dbReference type="eggNOG" id="KOG4760">
    <property type="taxonomic scope" value="Eukaryota"/>
</dbReference>
<dbReference type="Pfam" id="PF09810">
    <property type="entry name" value="Exo5"/>
    <property type="match status" value="2"/>
</dbReference>
<protein>
    <recommendedName>
        <fullName evidence="4">Exonuclease V</fullName>
    </recommendedName>
</protein>
<comment type="similarity">
    <text evidence="1">Belongs to the EXO5 family.</text>
</comment>
<dbReference type="GO" id="GO:0045145">
    <property type="term" value="F:single-stranded DNA 5'-3' DNA exonuclease activity"/>
    <property type="evidence" value="ECO:0000318"/>
    <property type="project" value="GO_Central"/>
</dbReference>
<reference evidence="2 3" key="1">
    <citation type="journal article" date="2007" name="Science">
        <title>Sea anemone genome reveals ancestral eumetazoan gene repertoire and genomic organization.</title>
        <authorList>
            <person name="Putnam N.H."/>
            <person name="Srivastava M."/>
            <person name="Hellsten U."/>
            <person name="Dirks B."/>
            <person name="Chapman J."/>
            <person name="Salamov A."/>
            <person name="Terry A."/>
            <person name="Shapiro H."/>
            <person name="Lindquist E."/>
            <person name="Kapitonov V.V."/>
            <person name="Jurka J."/>
            <person name="Genikhovich G."/>
            <person name="Grigoriev I.V."/>
            <person name="Lucas S.M."/>
            <person name="Steele R.E."/>
            <person name="Finnerty J.R."/>
            <person name="Technau U."/>
            <person name="Martindale M.Q."/>
            <person name="Rokhsar D.S."/>
        </authorList>
    </citation>
    <scope>NUCLEOTIDE SEQUENCE [LARGE SCALE GENOMIC DNA]</scope>
    <source>
        <strain evidence="3">CH2 X CH6</strain>
    </source>
</reference>
<dbReference type="PANTHER" id="PTHR14464">
    <property type="entry name" value="EXONUCLEASE V"/>
    <property type="match status" value="1"/>
</dbReference>
<evidence type="ECO:0000313" key="3">
    <source>
        <dbReference type="Proteomes" id="UP000001593"/>
    </source>
</evidence>
<evidence type="ECO:0000256" key="1">
    <source>
        <dbReference type="ARBA" id="ARBA00009797"/>
    </source>
</evidence>
<dbReference type="PANTHER" id="PTHR14464:SF4">
    <property type="entry name" value="EXONUCLEASE V"/>
    <property type="match status" value="1"/>
</dbReference>
<accession>A7SXK9</accession>
<dbReference type="OMA" id="CPDKPLG"/>
<dbReference type="Gene3D" id="3.90.320.10">
    <property type="match status" value="1"/>
</dbReference>
<dbReference type="OrthoDB" id="354769at2759"/>
<dbReference type="InterPro" id="IPR011604">
    <property type="entry name" value="PDDEXK-like_dom_sf"/>
</dbReference>
<dbReference type="InterPro" id="IPR019190">
    <property type="entry name" value="EXOV"/>
</dbReference>
<evidence type="ECO:0000313" key="2">
    <source>
        <dbReference type="EMBL" id="EDO31549.1"/>
    </source>
</evidence>
<keyword evidence="3" id="KW-1185">Reference proteome</keyword>
<dbReference type="GO" id="GO:0036297">
    <property type="term" value="P:interstrand cross-link repair"/>
    <property type="evidence" value="ECO:0000318"/>
    <property type="project" value="GO_Central"/>
</dbReference>
<dbReference type="HOGENOM" id="CLU_013225_0_2_1"/>
<dbReference type="STRING" id="45351.A7SXK9"/>
<organism evidence="2 3">
    <name type="scientific">Nematostella vectensis</name>
    <name type="common">Starlet sea anemone</name>
    <dbReference type="NCBI Taxonomy" id="45351"/>
    <lineage>
        <taxon>Eukaryota</taxon>
        <taxon>Metazoa</taxon>
        <taxon>Cnidaria</taxon>
        <taxon>Anthozoa</taxon>
        <taxon>Hexacorallia</taxon>
        <taxon>Actiniaria</taxon>
        <taxon>Edwardsiidae</taxon>
        <taxon>Nematostella</taxon>
    </lineage>
</organism>
<proteinExistence type="inferred from homology"/>
<dbReference type="KEGG" id="nve:5502474"/>
<dbReference type="GO" id="GO:0005634">
    <property type="term" value="C:nucleus"/>
    <property type="evidence" value="ECO:0000318"/>
    <property type="project" value="GO_Central"/>
</dbReference>
<dbReference type="Proteomes" id="UP000001593">
    <property type="component" value="Unassembled WGS sequence"/>
</dbReference>
<sequence>MAGNLGDEFSSCLEDEFLNDEVFVQIDEAVECALRRSAQPSSITNPESVNGDIGTSTNPLGKFRGHLGYVSVTDLVSQYWCEQQMEYGYSCAELLPEKTPTHIQQGADIHMAKELELYDVVPISIKTKEDKWAVVCLNFLNQLSALDACQTVRELPVFGEPYGMGLFVYGIIDELRFNSKRKLEILEVKTRSSEYGSKPPSKAQQNKNSLQVLIYYKMFNDLISGKIKSKQFLKFLKLSGSKLLSEEPIAVAKGYGIDCKNMDDLTEILFKRLQISDLPKIESIAIEYISQQDCSVLRRCDIPVDEGWLESQFNRLSTYWTGYRTTMGVDIEEAWKCHRCDFVDICEWRKTKEQECRMRNKRKAEK</sequence>
<dbReference type="InParanoid" id="A7SXK9"/>
<gene>
    <name evidence="2" type="ORF">NEMVEDRAFT_v1g219089</name>
</gene>
<evidence type="ECO:0008006" key="4">
    <source>
        <dbReference type="Google" id="ProtNLM"/>
    </source>
</evidence>